<keyword evidence="1" id="KW-0812">Transmembrane</keyword>
<feature type="domain" description="Late nodulin" evidence="2">
    <location>
        <begin position="1"/>
        <end position="52"/>
    </location>
</feature>
<name>A0AAV1X5N8_LUPLU</name>
<dbReference type="AlphaFoldDB" id="A0AAV1X5N8"/>
<dbReference type="Proteomes" id="UP001497480">
    <property type="component" value="Unassembled WGS sequence"/>
</dbReference>
<accession>A0AAV1X5N8</accession>
<protein>
    <recommendedName>
        <fullName evidence="2">Late nodulin domain-containing protein</fullName>
    </recommendedName>
</protein>
<reference evidence="3 4" key="1">
    <citation type="submission" date="2024-03" db="EMBL/GenBank/DDBJ databases">
        <authorList>
            <person name="Martinez-Hernandez J."/>
        </authorList>
    </citation>
    <scope>NUCLEOTIDE SEQUENCE [LARGE SCALE GENOMIC DNA]</scope>
</reference>
<comment type="caution">
    <text evidence="3">The sequence shown here is derived from an EMBL/GenBank/DDBJ whole genome shotgun (WGS) entry which is preliminary data.</text>
</comment>
<gene>
    <name evidence="3" type="ORF">LLUT_LOCUS18040</name>
</gene>
<proteinExistence type="predicted"/>
<dbReference type="InterPro" id="IPR009810">
    <property type="entry name" value="Nodulin_late_dom"/>
</dbReference>
<organism evidence="3 4">
    <name type="scientific">Lupinus luteus</name>
    <name type="common">European yellow lupine</name>
    <dbReference type="NCBI Taxonomy" id="3873"/>
    <lineage>
        <taxon>Eukaryota</taxon>
        <taxon>Viridiplantae</taxon>
        <taxon>Streptophyta</taxon>
        <taxon>Embryophyta</taxon>
        <taxon>Tracheophyta</taxon>
        <taxon>Spermatophyta</taxon>
        <taxon>Magnoliopsida</taxon>
        <taxon>eudicotyledons</taxon>
        <taxon>Gunneridae</taxon>
        <taxon>Pentapetalae</taxon>
        <taxon>rosids</taxon>
        <taxon>fabids</taxon>
        <taxon>Fabales</taxon>
        <taxon>Fabaceae</taxon>
        <taxon>Papilionoideae</taxon>
        <taxon>50 kb inversion clade</taxon>
        <taxon>genistoids sensu lato</taxon>
        <taxon>core genistoids</taxon>
        <taxon>Genisteae</taxon>
        <taxon>Lupinus</taxon>
    </lineage>
</organism>
<sequence>MAGIHKFIYGLVLFSSIFVVVNNAMIDYANCQVDSDCICDRDRIPKCIGDTCFCWKIIY</sequence>
<feature type="transmembrane region" description="Helical" evidence="1">
    <location>
        <begin position="7"/>
        <end position="26"/>
    </location>
</feature>
<keyword evidence="1" id="KW-1133">Transmembrane helix</keyword>
<evidence type="ECO:0000256" key="1">
    <source>
        <dbReference type="SAM" id="Phobius"/>
    </source>
</evidence>
<evidence type="ECO:0000259" key="2">
    <source>
        <dbReference type="Pfam" id="PF07127"/>
    </source>
</evidence>
<dbReference type="EMBL" id="CAXHTB010000012">
    <property type="protein sequence ID" value="CAL0316980.1"/>
    <property type="molecule type" value="Genomic_DNA"/>
</dbReference>
<evidence type="ECO:0000313" key="3">
    <source>
        <dbReference type="EMBL" id="CAL0316980.1"/>
    </source>
</evidence>
<keyword evidence="4" id="KW-1185">Reference proteome</keyword>
<dbReference type="Pfam" id="PF07127">
    <property type="entry name" value="Nodulin_late"/>
    <property type="match status" value="1"/>
</dbReference>
<keyword evidence="1" id="KW-0472">Membrane</keyword>
<dbReference type="GO" id="GO:0046872">
    <property type="term" value="F:metal ion binding"/>
    <property type="evidence" value="ECO:0007669"/>
    <property type="project" value="InterPro"/>
</dbReference>
<evidence type="ECO:0000313" key="4">
    <source>
        <dbReference type="Proteomes" id="UP001497480"/>
    </source>
</evidence>